<evidence type="ECO:0000313" key="3">
    <source>
        <dbReference type="Proteomes" id="UP000230108"/>
    </source>
</evidence>
<feature type="transmembrane region" description="Helical" evidence="1">
    <location>
        <begin position="321"/>
        <end position="343"/>
    </location>
</feature>
<reference evidence="3" key="1">
    <citation type="submission" date="2017-09" db="EMBL/GenBank/DDBJ databases">
        <title>Depth-based differentiation of microbial function through sediment-hosted aquifers and enrichment of novel symbionts in the deep terrestrial subsurface.</title>
        <authorList>
            <person name="Probst A.J."/>
            <person name="Ladd B."/>
            <person name="Jarett J.K."/>
            <person name="Geller-Mcgrath D.E."/>
            <person name="Sieber C.M.K."/>
            <person name="Emerson J.B."/>
            <person name="Anantharaman K."/>
            <person name="Thomas B.C."/>
            <person name="Malmstrom R."/>
            <person name="Stieglmeier M."/>
            <person name="Klingl A."/>
            <person name="Woyke T."/>
            <person name="Ryan C.M."/>
            <person name="Banfield J.F."/>
        </authorList>
    </citation>
    <scope>NUCLEOTIDE SEQUENCE [LARGE SCALE GENOMIC DNA]</scope>
</reference>
<feature type="transmembrane region" description="Helical" evidence="1">
    <location>
        <begin position="355"/>
        <end position="378"/>
    </location>
</feature>
<keyword evidence="1" id="KW-0812">Transmembrane</keyword>
<gene>
    <name evidence="2" type="ORF">COY90_05405</name>
</gene>
<dbReference type="Proteomes" id="UP000230108">
    <property type="component" value="Unassembled WGS sequence"/>
</dbReference>
<feature type="transmembrane region" description="Helical" evidence="1">
    <location>
        <begin position="182"/>
        <end position="215"/>
    </location>
</feature>
<keyword evidence="1" id="KW-0472">Membrane</keyword>
<evidence type="ECO:0008006" key="4">
    <source>
        <dbReference type="Google" id="ProtNLM"/>
    </source>
</evidence>
<feature type="transmembrane region" description="Helical" evidence="1">
    <location>
        <begin position="290"/>
        <end position="309"/>
    </location>
</feature>
<keyword evidence="1" id="KW-1133">Transmembrane helix</keyword>
<protein>
    <recommendedName>
        <fullName evidence="4">Membrane protein 6-pyruvoyl-tetrahydropterin synthase-related domain-containing protein</fullName>
    </recommendedName>
</protein>
<dbReference type="EMBL" id="PFLF01000114">
    <property type="protein sequence ID" value="PIY68536.1"/>
    <property type="molecule type" value="Genomic_DNA"/>
</dbReference>
<sequence length="554" mass="63539">MRPIIALLKKYERIIIFIICLTAVIFFLGSSLNPFDPRMFDFHDDTQAARIQQFALNIKAGNIFPRVAPDLSFGLGFPVFNFYAPFSYWVTTGIHLIGIPIPIAIKTSFLLAIVSAFIAMYLFLKRFFSEEASLLGGAFYSSSIWFAIEIFVRGNLGEIWFLALFPLTLSVLHLHSEKLSRITFILGVLILSALFTVHNVLSLISLIIIGSYILLLPHKKQLLSMFVLALLLGSYFLIPALLESHLTYASYVAEKTNFHDHFLCLKQIWTAPTWEFGGSGPGCDADTMPFVLGKIHIVLGLLGVSAFLLRFRREKKHRKIYSFIGIIGLVSLFLTLYPSSFIWNLFAPVFSLFQFPWRFLVFGSFFFAFFSGYLFNAIRIPFKKIVAFFFIGIILFTSSKYFSKPWLYSTNEILLNLVSDKYIAQKAAYHMAEYLPKTANYTFWRSFENAPLQTVKSSPFQKEYNGKLGENLTLNIHYFPFWKVEINDKQIIPSRFDQLGRPILSITEPSIVRVTYEQTTTEQLSNNITIITFALLLCILLYKPLWNKLRAILK</sequence>
<feature type="transmembrane region" description="Helical" evidence="1">
    <location>
        <begin position="385"/>
        <end position="402"/>
    </location>
</feature>
<accession>A0A2M7QBC9</accession>
<organism evidence="2 3">
    <name type="scientific">Candidatus Roizmanbacteria bacterium CG_4_10_14_0_8_um_filter_39_9</name>
    <dbReference type="NCBI Taxonomy" id="1974829"/>
    <lineage>
        <taxon>Bacteria</taxon>
        <taxon>Candidatus Roizmaniibacteriota</taxon>
    </lineage>
</organism>
<feature type="transmembrane region" description="Helical" evidence="1">
    <location>
        <begin position="159"/>
        <end position="176"/>
    </location>
</feature>
<feature type="transmembrane region" description="Helical" evidence="1">
    <location>
        <begin position="222"/>
        <end position="242"/>
    </location>
</feature>
<feature type="transmembrane region" description="Helical" evidence="1">
    <location>
        <begin position="528"/>
        <end position="546"/>
    </location>
</feature>
<feature type="transmembrane region" description="Helical" evidence="1">
    <location>
        <begin position="12"/>
        <end position="32"/>
    </location>
</feature>
<name>A0A2M7QBC9_9BACT</name>
<evidence type="ECO:0000256" key="1">
    <source>
        <dbReference type="SAM" id="Phobius"/>
    </source>
</evidence>
<comment type="caution">
    <text evidence="2">The sequence shown here is derived from an EMBL/GenBank/DDBJ whole genome shotgun (WGS) entry which is preliminary data.</text>
</comment>
<evidence type="ECO:0000313" key="2">
    <source>
        <dbReference type="EMBL" id="PIY68536.1"/>
    </source>
</evidence>
<proteinExistence type="predicted"/>
<dbReference type="AlphaFoldDB" id="A0A2M7QBC9"/>